<dbReference type="EMBL" id="VOMC01000051">
    <property type="protein sequence ID" value="NVI08602.1"/>
    <property type="molecule type" value="Genomic_DNA"/>
</dbReference>
<feature type="domain" description="TniQ" evidence="1">
    <location>
        <begin position="10"/>
        <end position="155"/>
    </location>
</feature>
<reference evidence="2 3" key="1">
    <citation type="submission" date="2019-08" db="EMBL/GenBank/DDBJ databases">
        <title>Paraburkholderia simonii sp. nov. and P. youngii sp. nov. Brazilian and Mexican Mimosa-associated rhizobia.</title>
        <authorList>
            <person name="Mavima L."/>
            <person name="Beukes C.W."/>
            <person name="Palmer M."/>
            <person name="De Meyer S.E."/>
            <person name="James E.K."/>
            <person name="Maluk M."/>
            <person name="Avontuur J.R."/>
            <person name="Chan W.Y."/>
            <person name="Venter S.N."/>
            <person name="Steenkamp E.T."/>
        </authorList>
    </citation>
    <scope>NUCLEOTIDE SEQUENCE [LARGE SCALE GENOMIC DNA]</scope>
    <source>
        <strain evidence="2 3">JPY454</strain>
    </source>
</reference>
<dbReference type="RefSeq" id="WP_176369231.1">
    <property type="nucleotide sequence ID" value="NZ_VOMC01000051.1"/>
</dbReference>
<comment type="caution">
    <text evidence="2">The sequence shown here is derived from an EMBL/GenBank/DDBJ whole genome shotgun (WGS) entry which is preliminary data.</text>
</comment>
<evidence type="ECO:0000313" key="3">
    <source>
        <dbReference type="Proteomes" id="UP000821598"/>
    </source>
</evidence>
<keyword evidence="3" id="KW-1185">Reference proteome</keyword>
<dbReference type="Proteomes" id="UP000821598">
    <property type="component" value="Unassembled WGS sequence"/>
</dbReference>
<accession>A0ABX2NVT5</accession>
<protein>
    <recommendedName>
        <fullName evidence="1">TniQ domain-containing protein</fullName>
    </recommendedName>
</protein>
<name>A0ABX2NVT5_9BURK</name>
<sequence>MAVYLDEQLDDEPLFGIVARYIETSPGISLSRVIPFLYGAPVTASIMGRNIGHVASETSACWGLAPQEIACRMTIFPYVSNMLEKERASDLLEEMIGSRNARPLTHRLGPWSGAVEFRYCRSCLLEDQKQGIPMHWRRTHQLPGVVICLRHREFLWSYKMRDKHSVSRGFITPETVRKLGVAPLVSDAEHVREEAALEYAQVSNDLLHGVKSINRKSLSVQFSRFLSRRSRYFSGHRTEECTKKLINGCFGKDYFACAGIGPVDGLIRERNLERAGVWKAVLLTSVLQLIERHPDLLADDCFKSIYGDVSLAGVKCGPRFRPRPPVGCPSSLAPHGAGHIVERTAWRNRVLQCACECGMTFTCEELDAGIGPPRITRWGRVYVQEVNRLKSMGQGPNAIAEKLGLPLRTVFNMLA</sequence>
<gene>
    <name evidence="2" type="ORF">FSB64_33705</name>
</gene>
<dbReference type="InterPro" id="IPR009492">
    <property type="entry name" value="TniQ"/>
</dbReference>
<organism evidence="2 3">
    <name type="scientific">Paraburkholderia youngii</name>
    <dbReference type="NCBI Taxonomy" id="2782701"/>
    <lineage>
        <taxon>Bacteria</taxon>
        <taxon>Pseudomonadati</taxon>
        <taxon>Pseudomonadota</taxon>
        <taxon>Betaproteobacteria</taxon>
        <taxon>Burkholderiales</taxon>
        <taxon>Burkholderiaceae</taxon>
        <taxon>Paraburkholderia</taxon>
    </lineage>
</organism>
<proteinExistence type="predicted"/>
<dbReference type="Pfam" id="PF06527">
    <property type="entry name" value="TniQ"/>
    <property type="match status" value="1"/>
</dbReference>
<evidence type="ECO:0000313" key="2">
    <source>
        <dbReference type="EMBL" id="NVI08602.1"/>
    </source>
</evidence>
<evidence type="ECO:0000259" key="1">
    <source>
        <dbReference type="Pfam" id="PF06527"/>
    </source>
</evidence>